<organism evidence="11 12">
    <name type="scientific">Sporomusa ovata</name>
    <dbReference type="NCBI Taxonomy" id="2378"/>
    <lineage>
        <taxon>Bacteria</taxon>
        <taxon>Bacillati</taxon>
        <taxon>Bacillota</taxon>
        <taxon>Negativicutes</taxon>
        <taxon>Selenomonadales</taxon>
        <taxon>Sporomusaceae</taxon>
        <taxon>Sporomusa</taxon>
    </lineage>
</organism>
<dbReference type="InterPro" id="IPR049940">
    <property type="entry name" value="GluQ/Sye"/>
</dbReference>
<dbReference type="GO" id="GO:0005829">
    <property type="term" value="C:cytosol"/>
    <property type="evidence" value="ECO:0007669"/>
    <property type="project" value="TreeGrafter"/>
</dbReference>
<evidence type="ECO:0000259" key="9">
    <source>
        <dbReference type="Pfam" id="PF00749"/>
    </source>
</evidence>
<feature type="binding site" evidence="8">
    <location>
        <position position="136"/>
    </location>
    <ligand>
        <name>Zn(2+)</name>
        <dbReference type="ChEBI" id="CHEBI:29105"/>
    </ligand>
</feature>
<dbReference type="InterPro" id="IPR014729">
    <property type="entry name" value="Rossmann-like_a/b/a_fold"/>
</dbReference>
<evidence type="ECO:0000256" key="3">
    <source>
        <dbReference type="ARBA" id="ARBA00022598"/>
    </source>
</evidence>
<feature type="domain" description="Glutamyl/glutaminyl-tRNA synthetase class Ib catalytic" evidence="9">
    <location>
        <begin position="4"/>
        <end position="320"/>
    </location>
</feature>
<protein>
    <recommendedName>
        <fullName evidence="8">Glutamate--tRNA ligase</fullName>
        <ecNumber evidence="8">6.1.1.17</ecNumber>
    </recommendedName>
    <alternativeName>
        <fullName evidence="8">Glutamyl-tRNA synthetase</fullName>
        <shortName evidence="8">GluRS</shortName>
    </alternativeName>
</protein>
<dbReference type="PRINTS" id="PR00987">
    <property type="entry name" value="TRNASYNTHGLU"/>
</dbReference>
<dbReference type="NCBIfam" id="TIGR00464">
    <property type="entry name" value="gltX_bact"/>
    <property type="match status" value="1"/>
</dbReference>
<keyword evidence="8" id="KW-0862">Zinc</keyword>
<keyword evidence="7 8" id="KW-0030">Aminoacyl-tRNA synthetase</keyword>
<dbReference type="InterPro" id="IPR020751">
    <property type="entry name" value="aa-tRNA-synth_I_codon-bd_sub2"/>
</dbReference>
<dbReference type="GO" id="GO:0000049">
    <property type="term" value="F:tRNA binding"/>
    <property type="evidence" value="ECO:0007669"/>
    <property type="project" value="InterPro"/>
</dbReference>
<dbReference type="FunFam" id="3.40.50.620:FF:000045">
    <property type="entry name" value="Glutamate--tRNA ligase, mitochondrial"/>
    <property type="match status" value="1"/>
</dbReference>
<dbReference type="InterPro" id="IPR020058">
    <property type="entry name" value="Glu/Gln-tRNA-synth_Ib_cat-dom"/>
</dbReference>
<keyword evidence="5 8" id="KW-0067">ATP-binding</keyword>
<reference evidence="12" key="1">
    <citation type="submission" date="2015-03" db="EMBL/GenBank/DDBJ databases">
        <authorList>
            <person name="Nijsse Bart"/>
        </authorList>
    </citation>
    <scope>NUCLEOTIDE SEQUENCE [LARGE SCALE GENOMIC DNA]</scope>
</reference>
<dbReference type="Gene3D" id="1.10.8.70">
    <property type="entry name" value="Glutamate-tRNA synthetase, class I, anticodon-binding domain 1"/>
    <property type="match status" value="1"/>
</dbReference>
<dbReference type="Gene3D" id="3.40.50.620">
    <property type="entry name" value="HUPs"/>
    <property type="match status" value="1"/>
</dbReference>
<dbReference type="GO" id="GO:0006424">
    <property type="term" value="P:glutamyl-tRNA aminoacylation"/>
    <property type="evidence" value="ECO:0007669"/>
    <property type="project" value="UniProtKB-UniRule"/>
</dbReference>
<feature type="binding site" evidence="8">
    <location>
        <position position="134"/>
    </location>
    <ligand>
        <name>Zn(2+)</name>
        <dbReference type="ChEBI" id="CHEBI:29105"/>
    </ligand>
</feature>
<dbReference type="PANTHER" id="PTHR43311">
    <property type="entry name" value="GLUTAMATE--TRNA LIGASE"/>
    <property type="match status" value="1"/>
</dbReference>
<dbReference type="RefSeq" id="WP_021170897.1">
    <property type="nucleotide sequence ID" value="NZ_CTRP01000014.1"/>
</dbReference>
<evidence type="ECO:0000256" key="6">
    <source>
        <dbReference type="ARBA" id="ARBA00022917"/>
    </source>
</evidence>
<comment type="subcellular location">
    <subcellularLocation>
        <location evidence="8">Cytoplasm</location>
    </subcellularLocation>
</comment>
<evidence type="ECO:0000256" key="7">
    <source>
        <dbReference type="ARBA" id="ARBA00023146"/>
    </source>
</evidence>
<dbReference type="InterPro" id="IPR000924">
    <property type="entry name" value="Glu/Gln-tRNA-synth"/>
</dbReference>
<dbReference type="GO" id="GO:0008270">
    <property type="term" value="F:zinc ion binding"/>
    <property type="evidence" value="ECO:0007669"/>
    <property type="project" value="UniProtKB-UniRule"/>
</dbReference>
<keyword evidence="3 8" id="KW-0436">Ligase</keyword>
<feature type="domain" description="Aminoacyl-tRNA synthetase class I anticodon-binding" evidence="10">
    <location>
        <begin position="336"/>
        <end position="482"/>
    </location>
</feature>
<sequence>MNTVRVRFAPSPTGYLHIGGARTALFNWFFARQCQGQFVLRIEDTDTQRLKKDSVSQILASLKWLGIDWDEGPEIGGFCGPYYQSERLDLYQREAQRLVEEGKAYYCFCTTTELEHVKESQRQAGEAFRYNGKCRDLPLSIAQKRIAAGEKAVIRLKIPDSGQVKVRDLVHGDVSFSLDQLDDLVILKSNGMPAYNFACVIDDHAMAISHVIRAEEHLSNTPKQVLLYEALGYETVQFAHVAMILAPDRSKLSKRHGATSVEEFREQGFLAPAIVNYLTLLGWSPGGEQEIFTPKEAMEKFRLDKVSKNAAIYDTKKLTWINGQYLSSMNLDDITREAIPFFLRKGLITEEQSVEQYSFIRAVVGVMQDRVKTLVELTEAVDYYFRDVTEYDEKGQRKYFSSPEVEKLLGKALERLERIETFDVMHTEVAYKQLVEELGIKSGEIIHPTRLALTGRTVSPGLFDVMALLGKDCCLLRLKQAISFVGKQAK</sequence>
<dbReference type="GO" id="GO:0004818">
    <property type="term" value="F:glutamate-tRNA ligase activity"/>
    <property type="evidence" value="ECO:0007669"/>
    <property type="project" value="UniProtKB-UniRule"/>
</dbReference>
<comment type="function">
    <text evidence="8">Catalyzes the attachment of glutamate to tRNA(Glu) in a two-step reaction: glutamate is first activated by ATP to form Glu-AMP and then transferred to the acceptor end of tRNA(Glu).</text>
</comment>
<dbReference type="InterPro" id="IPR045462">
    <property type="entry name" value="aa-tRNA-synth_I_cd-bd"/>
</dbReference>
<dbReference type="EC" id="6.1.1.17" evidence="8"/>
<dbReference type="InterPro" id="IPR001412">
    <property type="entry name" value="aa-tRNA-synth_I_CS"/>
</dbReference>
<evidence type="ECO:0000256" key="8">
    <source>
        <dbReference type="HAMAP-Rule" id="MF_00022"/>
    </source>
</evidence>
<dbReference type="GO" id="GO:0005524">
    <property type="term" value="F:ATP binding"/>
    <property type="evidence" value="ECO:0007669"/>
    <property type="project" value="UniProtKB-UniRule"/>
</dbReference>
<evidence type="ECO:0000256" key="1">
    <source>
        <dbReference type="ARBA" id="ARBA00007894"/>
    </source>
</evidence>
<comment type="subunit">
    <text evidence="8">Monomer.</text>
</comment>
<dbReference type="Proteomes" id="UP000049855">
    <property type="component" value="Unassembled WGS sequence"/>
</dbReference>
<keyword evidence="8" id="KW-0479">Metal-binding</keyword>
<keyword evidence="12" id="KW-1185">Reference proteome</keyword>
<keyword evidence="6 8" id="KW-0648">Protein biosynthesis</keyword>
<dbReference type="PANTHER" id="PTHR43311:SF2">
    <property type="entry name" value="GLUTAMATE--TRNA LIGASE, MITOCHONDRIAL-RELATED"/>
    <property type="match status" value="1"/>
</dbReference>
<evidence type="ECO:0000256" key="5">
    <source>
        <dbReference type="ARBA" id="ARBA00022840"/>
    </source>
</evidence>
<feature type="binding site" evidence="8">
    <location>
        <position position="109"/>
    </location>
    <ligand>
        <name>Zn(2+)</name>
        <dbReference type="ChEBI" id="CHEBI:29105"/>
    </ligand>
</feature>
<comment type="catalytic activity">
    <reaction evidence="8">
        <text>tRNA(Glu) + L-glutamate + ATP = L-glutamyl-tRNA(Glu) + AMP + diphosphate</text>
        <dbReference type="Rhea" id="RHEA:23540"/>
        <dbReference type="Rhea" id="RHEA-COMP:9663"/>
        <dbReference type="Rhea" id="RHEA-COMP:9680"/>
        <dbReference type="ChEBI" id="CHEBI:29985"/>
        <dbReference type="ChEBI" id="CHEBI:30616"/>
        <dbReference type="ChEBI" id="CHEBI:33019"/>
        <dbReference type="ChEBI" id="CHEBI:78442"/>
        <dbReference type="ChEBI" id="CHEBI:78520"/>
        <dbReference type="ChEBI" id="CHEBI:456215"/>
        <dbReference type="EC" id="6.1.1.17"/>
    </reaction>
</comment>
<dbReference type="SUPFAM" id="SSF48163">
    <property type="entry name" value="An anticodon-binding domain of class I aminoacyl-tRNA synthetases"/>
    <property type="match status" value="1"/>
</dbReference>
<dbReference type="InterPro" id="IPR008925">
    <property type="entry name" value="aa_tRNA-synth_I_cd-bd_sf"/>
</dbReference>
<dbReference type="SUPFAM" id="SSF52374">
    <property type="entry name" value="Nucleotidylyl transferase"/>
    <property type="match status" value="1"/>
</dbReference>
<dbReference type="HAMAP" id="MF_00022">
    <property type="entry name" value="Glu_tRNA_synth_type1"/>
    <property type="match status" value="1"/>
</dbReference>
<gene>
    <name evidence="8" type="primary">gltX</name>
    <name evidence="11" type="ORF">SpAn4DRAFT_0085</name>
</gene>
<dbReference type="Pfam" id="PF19269">
    <property type="entry name" value="Anticodon_2"/>
    <property type="match status" value="1"/>
</dbReference>
<evidence type="ECO:0000313" key="12">
    <source>
        <dbReference type="Proteomes" id="UP000049855"/>
    </source>
</evidence>
<feature type="binding site" evidence="8">
    <location>
        <position position="107"/>
    </location>
    <ligand>
        <name>Zn(2+)</name>
        <dbReference type="ChEBI" id="CHEBI:29105"/>
    </ligand>
</feature>
<dbReference type="AlphaFoldDB" id="A0A0U1L3B2"/>
<evidence type="ECO:0000256" key="4">
    <source>
        <dbReference type="ARBA" id="ARBA00022741"/>
    </source>
</evidence>
<dbReference type="Pfam" id="PF00749">
    <property type="entry name" value="tRNA-synt_1c"/>
    <property type="match status" value="1"/>
</dbReference>
<proteinExistence type="inferred from homology"/>
<feature type="binding site" evidence="8">
    <location>
        <position position="254"/>
    </location>
    <ligand>
        <name>ATP</name>
        <dbReference type="ChEBI" id="CHEBI:30616"/>
    </ligand>
</feature>
<evidence type="ECO:0000313" key="11">
    <source>
        <dbReference type="EMBL" id="CQR73623.1"/>
    </source>
</evidence>
<feature type="short sequence motif" description="'KMSKS' region" evidence="8">
    <location>
        <begin position="251"/>
        <end position="255"/>
    </location>
</feature>
<dbReference type="InterPro" id="IPR033910">
    <property type="entry name" value="GluRS_core"/>
</dbReference>
<dbReference type="InterPro" id="IPR020752">
    <property type="entry name" value="Glu-tRNA-synth_I_codon-bd_sub1"/>
</dbReference>
<feature type="short sequence motif" description="'HIGH' region" evidence="8">
    <location>
        <begin position="10"/>
        <end position="20"/>
    </location>
</feature>
<dbReference type="PROSITE" id="PS00178">
    <property type="entry name" value="AA_TRNA_LIGASE_I"/>
    <property type="match status" value="1"/>
</dbReference>
<evidence type="ECO:0000259" key="10">
    <source>
        <dbReference type="Pfam" id="PF19269"/>
    </source>
</evidence>
<evidence type="ECO:0000256" key="2">
    <source>
        <dbReference type="ARBA" id="ARBA00022490"/>
    </source>
</evidence>
<dbReference type="Gene3D" id="1.10.10.350">
    <property type="match status" value="1"/>
</dbReference>
<dbReference type="CDD" id="cd00808">
    <property type="entry name" value="GluRS_core"/>
    <property type="match status" value="1"/>
</dbReference>
<keyword evidence="2 8" id="KW-0963">Cytoplasm</keyword>
<comment type="cofactor">
    <cofactor evidence="8">
        <name>Zn(2+)</name>
        <dbReference type="ChEBI" id="CHEBI:29105"/>
    </cofactor>
    <text evidence="8">Binds 1 zinc ion per subunit.</text>
</comment>
<comment type="similarity">
    <text evidence="1 8">Belongs to the class-I aminoacyl-tRNA synthetase family. Glutamate--tRNA ligase type 1 subfamily.</text>
</comment>
<accession>A0A0U1L3B2</accession>
<dbReference type="EMBL" id="CTRP01000014">
    <property type="protein sequence ID" value="CQR73623.1"/>
    <property type="molecule type" value="Genomic_DNA"/>
</dbReference>
<name>A0A0U1L3B2_9FIRM</name>
<dbReference type="InterPro" id="IPR004527">
    <property type="entry name" value="Glu-tRNA-ligase_bac/mito"/>
</dbReference>
<keyword evidence="4 8" id="KW-0547">Nucleotide-binding</keyword>